<sequence length="176" mass="20392">MVLVIVSVLLIVSACGKPSFKKEAAAFGESYKKAQYTVNRTDDLTDMKEKLKFYLTEHEYQEYTQDSMFPSVLEAAKDQECQIKLKKITFTPSDESDDRIEFDYKMMIQFIDQKGNVKKEIEKKGAMTVIKTESGLKISRDWDGRLYPSDYQSLLQSRSTLNGFFDFTHNLLKKSF</sequence>
<dbReference type="Proteomes" id="UP000264960">
    <property type="component" value="Chromosome"/>
</dbReference>
<evidence type="ECO:0000313" key="1">
    <source>
        <dbReference type="EMBL" id="AVM25734.1"/>
    </source>
</evidence>
<evidence type="ECO:0000313" key="2">
    <source>
        <dbReference type="Proteomes" id="UP000264960"/>
    </source>
</evidence>
<dbReference type="EMBL" id="CP027116">
    <property type="protein sequence ID" value="AVM25734.1"/>
    <property type="molecule type" value="Genomic_DNA"/>
</dbReference>
<reference evidence="1 2" key="1">
    <citation type="submission" date="2018-02" db="EMBL/GenBank/DDBJ databases">
        <title>The complete genome of two Bacillus pumilus strains from Cuatro Cienegas, Coahuila, Mexico.</title>
        <authorList>
            <person name="Zarza E."/>
            <person name="Alcaraz L.D."/>
            <person name="Aguilar-Salinas B."/>
            <person name="Islas A."/>
            <person name="Olmedo-Alvarez G."/>
        </authorList>
    </citation>
    <scope>NUCLEOTIDE SEQUENCE [LARGE SCALE GENOMIC DNA]</scope>
    <source>
        <strain evidence="1 2">145</strain>
    </source>
</reference>
<name>A0AAD2JCZ1_BACPU</name>
<dbReference type="RefSeq" id="WP_117732326.1">
    <property type="nucleotide sequence ID" value="NZ_CP027116.1"/>
</dbReference>
<gene>
    <name evidence="1" type="ORF">C5695_18525</name>
</gene>
<protein>
    <submittedName>
        <fullName evidence="1">Uncharacterized protein</fullName>
    </submittedName>
</protein>
<proteinExistence type="predicted"/>
<organism evidence="1 2">
    <name type="scientific">Bacillus pumilus</name>
    <name type="common">Bacillus mesentericus</name>
    <dbReference type="NCBI Taxonomy" id="1408"/>
    <lineage>
        <taxon>Bacteria</taxon>
        <taxon>Bacillati</taxon>
        <taxon>Bacillota</taxon>
        <taxon>Bacilli</taxon>
        <taxon>Bacillales</taxon>
        <taxon>Bacillaceae</taxon>
        <taxon>Bacillus</taxon>
    </lineage>
</organism>
<accession>A0AAD2JCZ1</accession>
<dbReference type="AlphaFoldDB" id="A0AAD2JCZ1"/>